<evidence type="ECO:0000256" key="1">
    <source>
        <dbReference type="ARBA" id="ARBA00023157"/>
    </source>
</evidence>
<dbReference type="InterPro" id="IPR050373">
    <property type="entry name" value="Fibrinogen_C-term_domain"/>
</dbReference>
<proteinExistence type="predicted"/>
<dbReference type="SMART" id="SM00186">
    <property type="entry name" value="FBG"/>
    <property type="match status" value="1"/>
</dbReference>
<keyword evidence="1" id="KW-1015">Disulfide bond</keyword>
<dbReference type="PANTHER" id="PTHR19143">
    <property type="entry name" value="FIBRINOGEN/TENASCIN/ANGIOPOEITIN"/>
    <property type="match status" value="1"/>
</dbReference>
<reference evidence="3" key="2">
    <citation type="journal article" date="2021" name="Genome Biol. Evol.">
        <title>Developing a high-quality reference genome for a parasitic bivalve with doubly uniparental inheritance (Bivalvia: Unionida).</title>
        <authorList>
            <person name="Smith C.H."/>
        </authorList>
    </citation>
    <scope>NUCLEOTIDE SEQUENCE</scope>
    <source>
        <strain evidence="3">CHS0354</strain>
        <tissue evidence="3">Mantle</tissue>
    </source>
</reference>
<evidence type="ECO:0000313" key="4">
    <source>
        <dbReference type="Proteomes" id="UP001195483"/>
    </source>
</evidence>
<dbReference type="PROSITE" id="PS00514">
    <property type="entry name" value="FIBRINOGEN_C_1"/>
    <property type="match status" value="1"/>
</dbReference>
<dbReference type="InterPro" id="IPR002181">
    <property type="entry name" value="Fibrinogen_a/b/g_C_dom"/>
</dbReference>
<dbReference type="InterPro" id="IPR014716">
    <property type="entry name" value="Fibrinogen_a/b/g_C_1"/>
</dbReference>
<reference evidence="3" key="3">
    <citation type="submission" date="2023-05" db="EMBL/GenBank/DDBJ databases">
        <authorList>
            <person name="Smith C.H."/>
        </authorList>
    </citation>
    <scope>NUCLEOTIDE SEQUENCE</scope>
    <source>
        <strain evidence="3">CHS0354</strain>
        <tissue evidence="3">Mantle</tissue>
    </source>
</reference>
<dbReference type="AlphaFoldDB" id="A0AAE0T285"/>
<dbReference type="EMBL" id="JAEAOA010000165">
    <property type="protein sequence ID" value="KAK3602291.1"/>
    <property type="molecule type" value="Genomic_DNA"/>
</dbReference>
<dbReference type="Gene3D" id="3.90.215.10">
    <property type="entry name" value="Gamma Fibrinogen, chain A, domain 1"/>
    <property type="match status" value="1"/>
</dbReference>
<dbReference type="SUPFAM" id="SSF56496">
    <property type="entry name" value="Fibrinogen C-terminal domain-like"/>
    <property type="match status" value="1"/>
</dbReference>
<dbReference type="Pfam" id="PF00147">
    <property type="entry name" value="Fibrinogen_C"/>
    <property type="match status" value="1"/>
</dbReference>
<dbReference type="InterPro" id="IPR036056">
    <property type="entry name" value="Fibrinogen-like_C"/>
</dbReference>
<gene>
    <name evidence="3" type="ORF">CHS0354_001727</name>
</gene>
<accession>A0AAE0T285</accession>
<keyword evidence="4" id="KW-1185">Reference proteome</keyword>
<comment type="caution">
    <text evidence="3">The sequence shown here is derived from an EMBL/GenBank/DDBJ whole genome shotgun (WGS) entry which is preliminary data.</text>
</comment>
<protein>
    <recommendedName>
        <fullName evidence="2">Fibrinogen C-terminal domain-containing protein</fullName>
    </recommendedName>
</protein>
<evidence type="ECO:0000259" key="2">
    <source>
        <dbReference type="PROSITE" id="PS51406"/>
    </source>
</evidence>
<evidence type="ECO:0000313" key="3">
    <source>
        <dbReference type="EMBL" id="KAK3602291.1"/>
    </source>
</evidence>
<sequence>MTTANNTKYYAEYSQFYIDGAPRYTVHCHGFSGTSGDAFHTQYHHEKYDFDGMDFATPDRDNAAHCSRTYLAGWWYDACYNANLNGKYATPGDLNYLGIQWIDDLSGAGSLKYVEMKLR</sequence>
<feature type="domain" description="Fibrinogen C-terminal" evidence="2">
    <location>
        <begin position="1"/>
        <end position="119"/>
    </location>
</feature>
<reference evidence="3" key="1">
    <citation type="journal article" date="2021" name="Genome Biol. Evol.">
        <title>A High-Quality Reference Genome for a Parasitic Bivalve with Doubly Uniparental Inheritance (Bivalvia: Unionida).</title>
        <authorList>
            <person name="Smith C.H."/>
        </authorList>
    </citation>
    <scope>NUCLEOTIDE SEQUENCE</scope>
    <source>
        <strain evidence="3">CHS0354</strain>
    </source>
</reference>
<dbReference type="GO" id="GO:0005615">
    <property type="term" value="C:extracellular space"/>
    <property type="evidence" value="ECO:0007669"/>
    <property type="project" value="TreeGrafter"/>
</dbReference>
<dbReference type="PROSITE" id="PS51406">
    <property type="entry name" value="FIBRINOGEN_C_2"/>
    <property type="match status" value="1"/>
</dbReference>
<dbReference type="InterPro" id="IPR020837">
    <property type="entry name" value="Fibrinogen_CS"/>
</dbReference>
<dbReference type="Proteomes" id="UP001195483">
    <property type="component" value="Unassembled WGS sequence"/>
</dbReference>
<name>A0AAE0T285_9BIVA</name>
<organism evidence="3 4">
    <name type="scientific">Potamilus streckersoni</name>
    <dbReference type="NCBI Taxonomy" id="2493646"/>
    <lineage>
        <taxon>Eukaryota</taxon>
        <taxon>Metazoa</taxon>
        <taxon>Spiralia</taxon>
        <taxon>Lophotrochozoa</taxon>
        <taxon>Mollusca</taxon>
        <taxon>Bivalvia</taxon>
        <taxon>Autobranchia</taxon>
        <taxon>Heteroconchia</taxon>
        <taxon>Palaeoheterodonta</taxon>
        <taxon>Unionida</taxon>
        <taxon>Unionoidea</taxon>
        <taxon>Unionidae</taxon>
        <taxon>Ambleminae</taxon>
        <taxon>Lampsilini</taxon>
        <taxon>Potamilus</taxon>
    </lineage>
</organism>